<proteinExistence type="predicted"/>
<evidence type="ECO:0000313" key="2">
    <source>
        <dbReference type="EMBL" id="AXQ66643.1"/>
    </source>
</evidence>
<dbReference type="PROSITE" id="PS51257">
    <property type="entry name" value="PROKAR_LIPOPROTEIN"/>
    <property type="match status" value="1"/>
</dbReference>
<dbReference type="GeneID" id="54999368"/>
<reference evidence="2 3" key="1">
    <citation type="submission" date="2018-07" db="EMBL/GenBank/DDBJ databases">
        <title>Sequencing of PG07.</title>
        <authorList>
            <person name="Ding T."/>
        </authorList>
    </citation>
    <scope>NUCLEOTIDE SEQUENCE [LARGE SCALE GENOMIC DNA]</scope>
</reference>
<dbReference type="KEGG" id="vg:54999368"/>
<name>A0A385E4C0_9CAUD</name>
<dbReference type="EMBL" id="MH645904">
    <property type="protein sequence ID" value="AXQ66643.1"/>
    <property type="molecule type" value="Genomic_DNA"/>
</dbReference>
<dbReference type="RefSeq" id="YP_009808465.1">
    <property type="nucleotide sequence ID" value="NC_048041.1"/>
</dbReference>
<accession>A0A385E4C0</accession>
<keyword evidence="3" id="KW-1185">Reference proteome</keyword>
<feature type="coiled-coil region" evidence="1">
    <location>
        <begin position="78"/>
        <end position="109"/>
    </location>
</feature>
<evidence type="ECO:0000256" key="1">
    <source>
        <dbReference type="SAM" id="Coils"/>
    </source>
</evidence>
<keyword evidence="1" id="KW-0175">Coiled coil</keyword>
<sequence>MRIKALLIGLLLLGGCASAPQEPRVEVSNDVVLFHPVIPDNPSNPGLKIKAITSERIASGELPDKAYIGFLYDDWLEFAKWMNEYKSVNEELRKAIQQYREQDTRYDQDSN</sequence>
<organism evidence="2 3">
    <name type="scientific">Vibrio phage vB_VpS_PG07</name>
    <dbReference type="NCBI Taxonomy" id="2301664"/>
    <lineage>
        <taxon>Viruses</taxon>
        <taxon>Duplodnaviria</taxon>
        <taxon>Heunggongvirae</taxon>
        <taxon>Uroviricota</taxon>
        <taxon>Caudoviricetes</taxon>
        <taxon>Demerecviridae</taxon>
        <taxon>Pogseptimavirus</taxon>
        <taxon>Pogseptimavirus PG07</taxon>
    </lineage>
</organism>
<dbReference type="Proteomes" id="UP000263435">
    <property type="component" value="Segment"/>
</dbReference>
<evidence type="ECO:0000313" key="3">
    <source>
        <dbReference type="Proteomes" id="UP000263435"/>
    </source>
</evidence>
<protein>
    <submittedName>
        <fullName evidence="2">Uncharacterized protein</fullName>
    </submittedName>
</protein>